<dbReference type="EMBL" id="GBXM01022830">
    <property type="protein sequence ID" value="JAH85747.1"/>
    <property type="molecule type" value="Transcribed_RNA"/>
</dbReference>
<proteinExistence type="predicted"/>
<accession>A0A0E9W5X6</accession>
<sequence>MMHFPSAYYITKQKKSYNLEIQTLKFIQLCPISRKSFFNL</sequence>
<protein>
    <submittedName>
        <fullName evidence="1">Uncharacterized protein</fullName>
    </submittedName>
</protein>
<reference evidence="1" key="1">
    <citation type="submission" date="2014-11" db="EMBL/GenBank/DDBJ databases">
        <authorList>
            <person name="Amaro Gonzalez C."/>
        </authorList>
    </citation>
    <scope>NUCLEOTIDE SEQUENCE</scope>
</reference>
<name>A0A0E9W5X6_ANGAN</name>
<reference evidence="1" key="2">
    <citation type="journal article" date="2015" name="Fish Shellfish Immunol.">
        <title>Early steps in the European eel (Anguilla anguilla)-Vibrio vulnificus interaction in the gills: Role of the RtxA13 toxin.</title>
        <authorList>
            <person name="Callol A."/>
            <person name="Pajuelo D."/>
            <person name="Ebbesson L."/>
            <person name="Teles M."/>
            <person name="MacKenzie S."/>
            <person name="Amaro C."/>
        </authorList>
    </citation>
    <scope>NUCLEOTIDE SEQUENCE</scope>
</reference>
<evidence type="ECO:0000313" key="1">
    <source>
        <dbReference type="EMBL" id="JAH85747.1"/>
    </source>
</evidence>
<dbReference type="AlphaFoldDB" id="A0A0E9W5X6"/>
<organism evidence="1">
    <name type="scientific">Anguilla anguilla</name>
    <name type="common">European freshwater eel</name>
    <name type="synonym">Muraena anguilla</name>
    <dbReference type="NCBI Taxonomy" id="7936"/>
    <lineage>
        <taxon>Eukaryota</taxon>
        <taxon>Metazoa</taxon>
        <taxon>Chordata</taxon>
        <taxon>Craniata</taxon>
        <taxon>Vertebrata</taxon>
        <taxon>Euteleostomi</taxon>
        <taxon>Actinopterygii</taxon>
        <taxon>Neopterygii</taxon>
        <taxon>Teleostei</taxon>
        <taxon>Anguilliformes</taxon>
        <taxon>Anguillidae</taxon>
        <taxon>Anguilla</taxon>
    </lineage>
</organism>